<evidence type="ECO:0000313" key="4">
    <source>
        <dbReference type="Proteomes" id="UP000481288"/>
    </source>
</evidence>
<dbReference type="Proteomes" id="UP000481288">
    <property type="component" value="Unassembled WGS sequence"/>
</dbReference>
<dbReference type="EMBL" id="QGMG01000717">
    <property type="protein sequence ID" value="TVY51862.1"/>
    <property type="molecule type" value="Genomic_DNA"/>
</dbReference>
<evidence type="ECO:0000313" key="3">
    <source>
        <dbReference type="EMBL" id="TVY51862.1"/>
    </source>
</evidence>
<feature type="transmembrane region" description="Helical" evidence="2">
    <location>
        <begin position="32"/>
        <end position="53"/>
    </location>
</feature>
<dbReference type="OrthoDB" id="3545167at2759"/>
<evidence type="ECO:0000256" key="1">
    <source>
        <dbReference type="SAM" id="MobiDB-lite"/>
    </source>
</evidence>
<keyword evidence="4" id="KW-1185">Reference proteome</keyword>
<keyword evidence="2" id="KW-0472">Membrane</keyword>
<evidence type="ECO:0000256" key="2">
    <source>
        <dbReference type="SAM" id="Phobius"/>
    </source>
</evidence>
<keyword evidence="2" id="KW-0812">Transmembrane</keyword>
<feature type="region of interest" description="Disordered" evidence="1">
    <location>
        <begin position="215"/>
        <end position="239"/>
    </location>
</feature>
<name>A0A7D8Z417_9HELO</name>
<reference evidence="3 4" key="1">
    <citation type="submission" date="2018-05" db="EMBL/GenBank/DDBJ databases">
        <title>Whole genome sequencing for identification of molecular markers to develop diagnostic detection tools for the regulated plant pathogen Lachnellula willkommii.</title>
        <authorList>
            <person name="Giroux E."/>
            <person name="Bilodeau G."/>
        </authorList>
    </citation>
    <scope>NUCLEOTIDE SEQUENCE [LARGE SCALE GENOMIC DNA]</scope>
    <source>
        <strain evidence="3 4">CBS 625.97</strain>
    </source>
</reference>
<proteinExistence type="predicted"/>
<dbReference type="AlphaFoldDB" id="A0A7D8Z417"/>
<gene>
    <name evidence="3" type="ORF">LCER1_G006656</name>
</gene>
<sequence length="286" mass="30506">MTQNLPPATSLPSLSSEEHHMRWNRYSRHRRYWLSALAVLFVAVMVIGIVFVAHKYYHDMGGQGFLKTRRVGSPADVCLPLRKTEIRDEHGESISASSAGYSRRSGEDVPFFACGDQQNSCEAFGQSAICCPVKTACYPTTVEISPSRIFCCNSALNSSECHVSIHNLPVCMAGTTECSRETGGGCCPKDTTCSPNGCIQISGPYIISSSAAAIGDSSPSPTSRAGGMDSAAPVTKTVTERPAATATVVKDGEVAQSGVEKDSVNFSSRYAVAWMLVCAAAVMRLL</sequence>
<protein>
    <submittedName>
        <fullName evidence="3">Uncharacterized protein</fullName>
    </submittedName>
</protein>
<comment type="caution">
    <text evidence="3">The sequence shown here is derived from an EMBL/GenBank/DDBJ whole genome shotgun (WGS) entry which is preliminary data.</text>
</comment>
<accession>A0A7D8Z417</accession>
<keyword evidence="2" id="KW-1133">Transmembrane helix</keyword>
<organism evidence="3 4">
    <name type="scientific">Lachnellula cervina</name>
    <dbReference type="NCBI Taxonomy" id="1316786"/>
    <lineage>
        <taxon>Eukaryota</taxon>
        <taxon>Fungi</taxon>
        <taxon>Dikarya</taxon>
        <taxon>Ascomycota</taxon>
        <taxon>Pezizomycotina</taxon>
        <taxon>Leotiomycetes</taxon>
        <taxon>Helotiales</taxon>
        <taxon>Lachnaceae</taxon>
        <taxon>Lachnellula</taxon>
    </lineage>
</organism>